<organism evidence="9 10">
    <name type="scientific">Clupea harengus</name>
    <name type="common">Atlantic herring</name>
    <dbReference type="NCBI Taxonomy" id="7950"/>
    <lineage>
        <taxon>Eukaryota</taxon>
        <taxon>Metazoa</taxon>
        <taxon>Chordata</taxon>
        <taxon>Craniata</taxon>
        <taxon>Vertebrata</taxon>
        <taxon>Euteleostomi</taxon>
        <taxon>Actinopterygii</taxon>
        <taxon>Neopterygii</taxon>
        <taxon>Teleostei</taxon>
        <taxon>Clupei</taxon>
        <taxon>Clupeiformes</taxon>
        <taxon>Clupeoidei</taxon>
        <taxon>Clupeidae</taxon>
        <taxon>Clupea</taxon>
    </lineage>
</organism>
<dbReference type="KEGG" id="char:122132866"/>
<keyword evidence="4" id="KW-1133">Transmembrane helix</keyword>
<comment type="subcellular location">
    <subcellularLocation>
        <location evidence="1">Membrane</location>
        <topology evidence="1">Single-pass type I membrane protein</topology>
    </subcellularLocation>
</comment>
<reference evidence="10" key="1">
    <citation type="submission" date="2025-08" db="UniProtKB">
        <authorList>
            <consortium name="RefSeq"/>
        </authorList>
    </citation>
    <scope>IDENTIFICATION</scope>
</reference>
<dbReference type="OrthoDB" id="8963084at2759"/>
<dbReference type="AlphaFoldDB" id="A0A8M1KLW6"/>
<keyword evidence="6" id="KW-0675">Receptor</keyword>
<evidence type="ECO:0000256" key="5">
    <source>
        <dbReference type="ARBA" id="ARBA00023136"/>
    </source>
</evidence>
<evidence type="ECO:0000256" key="7">
    <source>
        <dbReference type="ARBA" id="ARBA00023180"/>
    </source>
</evidence>
<keyword evidence="9" id="KW-1185">Reference proteome</keyword>
<dbReference type="PANTHER" id="PTHR15583:SF11">
    <property type="entry name" value="INTERLEUKIN-17 RECEPTOR B"/>
    <property type="match status" value="1"/>
</dbReference>
<keyword evidence="2" id="KW-0812">Transmembrane</keyword>
<dbReference type="InterPro" id="IPR039465">
    <property type="entry name" value="IL-17_rcpt-like"/>
</dbReference>
<evidence type="ECO:0000313" key="10">
    <source>
        <dbReference type="RefSeq" id="XP_042563575.1"/>
    </source>
</evidence>
<evidence type="ECO:0000313" key="9">
    <source>
        <dbReference type="Proteomes" id="UP000515152"/>
    </source>
</evidence>
<gene>
    <name evidence="10" type="primary">LOC122132866</name>
</gene>
<accession>A0A8M1KLW6</accession>
<evidence type="ECO:0000256" key="2">
    <source>
        <dbReference type="ARBA" id="ARBA00022692"/>
    </source>
</evidence>
<evidence type="ECO:0000256" key="3">
    <source>
        <dbReference type="ARBA" id="ARBA00022729"/>
    </source>
</evidence>
<proteinExistence type="predicted"/>
<dbReference type="GO" id="GO:0016020">
    <property type="term" value="C:membrane"/>
    <property type="evidence" value="ECO:0007669"/>
    <property type="project" value="UniProtKB-SubCell"/>
</dbReference>
<evidence type="ECO:0000256" key="4">
    <source>
        <dbReference type="ARBA" id="ARBA00022989"/>
    </source>
</evidence>
<dbReference type="InterPro" id="IPR013568">
    <property type="entry name" value="SEFIR_dom"/>
</dbReference>
<keyword evidence="7" id="KW-0325">Glycoprotein</keyword>
<evidence type="ECO:0000256" key="1">
    <source>
        <dbReference type="ARBA" id="ARBA00004479"/>
    </source>
</evidence>
<dbReference type="GO" id="GO:0030368">
    <property type="term" value="F:interleukin-17 receptor activity"/>
    <property type="evidence" value="ECO:0007669"/>
    <property type="project" value="InterPro"/>
</dbReference>
<feature type="domain" description="SEFIR" evidence="8">
    <location>
        <begin position="36"/>
        <end position="181"/>
    </location>
</feature>
<dbReference type="PANTHER" id="PTHR15583">
    <property type="entry name" value="INTERLEUKIN-17 RECEPTOR"/>
    <property type="match status" value="1"/>
</dbReference>
<evidence type="ECO:0000259" key="8">
    <source>
        <dbReference type="Pfam" id="PF08357"/>
    </source>
</evidence>
<dbReference type="GeneID" id="122132866"/>
<sequence length="230" mass="25368">MLVTLLVFATGFSLYIAHRWALVSPSKTTYERAPASVLIVYPAMDGVFQRAVVALADFLQSSGTCNVAIDVWQRESLAELGPLRWLHTLAETSNRVLVVLPGRATDCDESVGRLLAPSQMGHTVPASAYELYPLALKMPGKSKLWVVHLGKVTAKSSMPVELRGCRSFALLKDLQKLLHDLCPERKAARGPWLKCWVGGGWQNSDKALGKLNEVVQQLERYGVIEQPNMV</sequence>
<keyword evidence="3" id="KW-0732">Signal</keyword>
<evidence type="ECO:0000256" key="6">
    <source>
        <dbReference type="ARBA" id="ARBA00023170"/>
    </source>
</evidence>
<dbReference type="Pfam" id="PF08357">
    <property type="entry name" value="SEFIR"/>
    <property type="match status" value="1"/>
</dbReference>
<name>A0A8M1KLW6_CLUHA</name>
<protein>
    <submittedName>
        <fullName evidence="10">Interleukin-17 receptor B-like</fullName>
    </submittedName>
</protein>
<dbReference type="Proteomes" id="UP000515152">
    <property type="component" value="Chromosome 4"/>
</dbReference>
<dbReference type="RefSeq" id="XP_042563575.1">
    <property type="nucleotide sequence ID" value="XM_042707641.1"/>
</dbReference>
<keyword evidence="5" id="KW-0472">Membrane</keyword>